<keyword evidence="1" id="KW-0472">Membrane</keyword>
<keyword evidence="2" id="KW-0732">Signal</keyword>
<accession>A0AAD6VUM6</accession>
<keyword evidence="1" id="KW-0812">Transmembrane</keyword>
<protein>
    <submittedName>
        <fullName evidence="3">Uncharacterized protein</fullName>
    </submittedName>
</protein>
<dbReference type="EMBL" id="JAQIZT010000008">
    <property type="protein sequence ID" value="KAJ6989359.1"/>
    <property type="molecule type" value="Genomic_DNA"/>
</dbReference>
<feature type="chain" id="PRO_5042023015" evidence="2">
    <location>
        <begin position="22"/>
        <end position="58"/>
    </location>
</feature>
<evidence type="ECO:0000313" key="3">
    <source>
        <dbReference type="EMBL" id="KAJ6989359.1"/>
    </source>
</evidence>
<feature type="signal peptide" evidence="2">
    <location>
        <begin position="1"/>
        <end position="21"/>
    </location>
</feature>
<evidence type="ECO:0000256" key="1">
    <source>
        <dbReference type="SAM" id="Phobius"/>
    </source>
</evidence>
<dbReference type="AlphaFoldDB" id="A0AAD6VUM6"/>
<dbReference type="Proteomes" id="UP001164929">
    <property type="component" value="Chromosome 8"/>
</dbReference>
<keyword evidence="1" id="KW-1133">Transmembrane helix</keyword>
<comment type="caution">
    <text evidence="3">The sequence shown here is derived from an EMBL/GenBank/DDBJ whole genome shotgun (WGS) entry which is preliminary data.</text>
</comment>
<organism evidence="3 4">
    <name type="scientific">Populus alba x Populus x berolinensis</name>
    <dbReference type="NCBI Taxonomy" id="444605"/>
    <lineage>
        <taxon>Eukaryota</taxon>
        <taxon>Viridiplantae</taxon>
        <taxon>Streptophyta</taxon>
        <taxon>Embryophyta</taxon>
        <taxon>Tracheophyta</taxon>
        <taxon>Spermatophyta</taxon>
        <taxon>Magnoliopsida</taxon>
        <taxon>eudicotyledons</taxon>
        <taxon>Gunneridae</taxon>
        <taxon>Pentapetalae</taxon>
        <taxon>rosids</taxon>
        <taxon>fabids</taxon>
        <taxon>Malpighiales</taxon>
        <taxon>Salicaceae</taxon>
        <taxon>Saliceae</taxon>
        <taxon>Populus</taxon>
    </lineage>
</organism>
<evidence type="ECO:0000313" key="4">
    <source>
        <dbReference type="Proteomes" id="UP001164929"/>
    </source>
</evidence>
<proteinExistence type="predicted"/>
<reference evidence="3" key="1">
    <citation type="journal article" date="2023" name="Mol. Ecol. Resour.">
        <title>Chromosome-level genome assembly of a triploid poplar Populus alba 'Berolinensis'.</title>
        <authorList>
            <person name="Chen S."/>
            <person name="Yu Y."/>
            <person name="Wang X."/>
            <person name="Wang S."/>
            <person name="Zhang T."/>
            <person name="Zhou Y."/>
            <person name="He R."/>
            <person name="Meng N."/>
            <person name="Wang Y."/>
            <person name="Liu W."/>
            <person name="Liu Z."/>
            <person name="Liu J."/>
            <person name="Guo Q."/>
            <person name="Huang H."/>
            <person name="Sederoff R.R."/>
            <person name="Wang G."/>
            <person name="Qu G."/>
            <person name="Chen S."/>
        </authorList>
    </citation>
    <scope>NUCLEOTIDE SEQUENCE</scope>
    <source>
        <strain evidence="3">SC-2020</strain>
    </source>
</reference>
<feature type="transmembrane region" description="Helical" evidence="1">
    <location>
        <begin position="31"/>
        <end position="51"/>
    </location>
</feature>
<name>A0AAD6VUM6_9ROSI</name>
<keyword evidence="4" id="KW-1185">Reference proteome</keyword>
<gene>
    <name evidence="3" type="ORF">NC653_022059</name>
</gene>
<sequence length="58" mass="6632">MAGSITSLLLLHFSISDVVHCCYDWEIGTMKVLFFCPFLLSFGLPFYFLIFSTMSRGQ</sequence>
<evidence type="ECO:0000256" key="2">
    <source>
        <dbReference type="SAM" id="SignalP"/>
    </source>
</evidence>